<keyword evidence="1 3" id="KW-0456">Lyase</keyword>
<proteinExistence type="predicted"/>
<dbReference type="Gene3D" id="3.90.850.10">
    <property type="entry name" value="Fumarylacetoacetase-like, C-terminal domain"/>
    <property type="match status" value="1"/>
</dbReference>
<dbReference type="AlphaFoldDB" id="A0A7W8Q1X7"/>
<comment type="caution">
    <text evidence="3">The sequence shown here is derived from an EMBL/GenBank/DDBJ whole genome shotgun (WGS) entry which is preliminary data.</text>
</comment>
<reference evidence="3 4" key="1">
    <citation type="submission" date="2020-08" db="EMBL/GenBank/DDBJ databases">
        <title>Genomic Encyclopedia of Type Strains, Phase IV (KMG-V): Genome sequencing to study the core and pangenomes of soil and plant-associated prokaryotes.</title>
        <authorList>
            <person name="Whitman W."/>
        </authorList>
    </citation>
    <scope>NUCLEOTIDE SEQUENCE [LARGE SCALE GENOMIC DNA]</scope>
    <source>
        <strain evidence="3 4">JPY158</strain>
    </source>
</reference>
<dbReference type="InterPro" id="IPR050772">
    <property type="entry name" value="Hydratase-Decarb/MhpD_sf"/>
</dbReference>
<evidence type="ECO:0000313" key="3">
    <source>
        <dbReference type="EMBL" id="MBB5422179.1"/>
    </source>
</evidence>
<evidence type="ECO:0000259" key="2">
    <source>
        <dbReference type="Pfam" id="PF01557"/>
    </source>
</evidence>
<dbReference type="EMBL" id="JACHDD010000001">
    <property type="protein sequence ID" value="MBB5422179.1"/>
    <property type="molecule type" value="Genomic_DNA"/>
</dbReference>
<dbReference type="InterPro" id="IPR011234">
    <property type="entry name" value="Fumarylacetoacetase-like_C"/>
</dbReference>
<name>A0A7W8Q1X7_PARAM</name>
<dbReference type="NCBIfam" id="NF008461">
    <property type="entry name" value="PRK11342.1"/>
    <property type="match status" value="1"/>
</dbReference>
<dbReference type="EC" id="4.2.1.80" evidence="3"/>
<dbReference type="Proteomes" id="UP000592780">
    <property type="component" value="Unassembled WGS sequence"/>
</dbReference>
<protein>
    <submittedName>
        <fullName evidence="3">2-keto-4-pentenoate hydratase</fullName>
        <ecNumber evidence="3">4.2.1.80</ecNumber>
    </submittedName>
</protein>
<dbReference type="PANTHER" id="PTHR30143">
    <property type="entry name" value="ACID HYDRATASE"/>
    <property type="match status" value="1"/>
</dbReference>
<accession>A0A7W8Q1X7</accession>
<evidence type="ECO:0000313" key="4">
    <source>
        <dbReference type="Proteomes" id="UP000592780"/>
    </source>
</evidence>
<dbReference type="PANTHER" id="PTHR30143:SF0">
    <property type="entry name" value="2-KETO-4-PENTENOATE HYDRATASE"/>
    <property type="match status" value="1"/>
</dbReference>
<keyword evidence="4" id="KW-1185">Reference proteome</keyword>
<gene>
    <name evidence="3" type="ORF">HDG40_000320</name>
</gene>
<dbReference type="InterPro" id="IPR036663">
    <property type="entry name" value="Fumarylacetoacetase_C_sf"/>
</dbReference>
<dbReference type="Pfam" id="PF01557">
    <property type="entry name" value="FAA_hydrolase"/>
    <property type="match status" value="1"/>
</dbReference>
<sequence>MHARKTFELSRKKETKEMMSKEKMDAIAQRLSQAEVTRQVIEPVREEIALDDIASAYAIQQINVDRRIAAGERVVGRKIGLTSLAVQKQLGVDQPDFGALFASMSYGDAQPIPLSKFIQPKVEAEIALVLKSDLTQTRHTYADIIGATDYALAAIEIVDSRIRNWDIRFVDTVADNASSAAFVLGSRPVSLANVDLCAATMTMVRGDGVSVSQGSGSACLGNPLNAAVWLADRMAQLGTPLKAGDIVLTGALGPMAAVTEPDTYTVSISGLGNVRARFE</sequence>
<feature type="domain" description="Fumarylacetoacetase-like C-terminal" evidence="2">
    <location>
        <begin position="94"/>
        <end position="278"/>
    </location>
</feature>
<organism evidence="3 4">
    <name type="scientific">Paraburkholderia atlantica</name>
    <dbReference type="NCBI Taxonomy" id="2654982"/>
    <lineage>
        <taxon>Bacteria</taxon>
        <taxon>Pseudomonadati</taxon>
        <taxon>Pseudomonadota</taxon>
        <taxon>Betaproteobacteria</taxon>
        <taxon>Burkholderiales</taxon>
        <taxon>Burkholderiaceae</taxon>
        <taxon>Paraburkholderia</taxon>
    </lineage>
</organism>
<dbReference type="GO" id="GO:0008684">
    <property type="term" value="F:2-oxopent-4-enoate hydratase activity"/>
    <property type="evidence" value="ECO:0007669"/>
    <property type="project" value="UniProtKB-EC"/>
</dbReference>
<dbReference type="GO" id="GO:0005737">
    <property type="term" value="C:cytoplasm"/>
    <property type="evidence" value="ECO:0007669"/>
    <property type="project" value="TreeGrafter"/>
</dbReference>
<evidence type="ECO:0000256" key="1">
    <source>
        <dbReference type="ARBA" id="ARBA00023239"/>
    </source>
</evidence>
<dbReference type="SUPFAM" id="SSF56529">
    <property type="entry name" value="FAH"/>
    <property type="match status" value="1"/>
</dbReference>